<reference evidence="2" key="1">
    <citation type="submission" date="2017-05" db="UniProtKB">
        <authorList>
            <consortium name="EnsemblMetazoa"/>
        </authorList>
    </citation>
    <scope>IDENTIFICATION</scope>
</reference>
<evidence type="ECO:0000313" key="2">
    <source>
        <dbReference type="EnsemblMetazoa" id="Aqu2.1.19189_001"/>
    </source>
</evidence>
<dbReference type="CDD" id="cd22755">
    <property type="entry name" value="OTU_CeDUB-like"/>
    <property type="match status" value="1"/>
</dbReference>
<name>A0A1X7TV72_AMPQE</name>
<accession>A0A1X7TV72</accession>
<feature type="domain" description="OTU" evidence="1">
    <location>
        <begin position="232"/>
        <end position="377"/>
    </location>
</feature>
<dbReference type="InterPro" id="IPR003323">
    <property type="entry name" value="OTU_dom"/>
</dbReference>
<dbReference type="InParanoid" id="A0A1X7TV72"/>
<dbReference type="AlphaFoldDB" id="A0A1X7TV72"/>
<organism evidence="2">
    <name type="scientific">Amphimedon queenslandica</name>
    <name type="common">Sponge</name>
    <dbReference type="NCBI Taxonomy" id="400682"/>
    <lineage>
        <taxon>Eukaryota</taxon>
        <taxon>Metazoa</taxon>
        <taxon>Porifera</taxon>
        <taxon>Demospongiae</taxon>
        <taxon>Heteroscleromorpha</taxon>
        <taxon>Haplosclerida</taxon>
        <taxon>Niphatidae</taxon>
        <taxon>Amphimedon</taxon>
    </lineage>
</organism>
<dbReference type="SUPFAM" id="SSF54001">
    <property type="entry name" value="Cysteine proteinases"/>
    <property type="match status" value="1"/>
</dbReference>
<dbReference type="Gene3D" id="3.90.70.80">
    <property type="match status" value="1"/>
</dbReference>
<proteinExistence type="predicted"/>
<evidence type="ECO:0000259" key="1">
    <source>
        <dbReference type="PROSITE" id="PS50802"/>
    </source>
</evidence>
<dbReference type="InterPro" id="IPR038765">
    <property type="entry name" value="Papain-like_cys_pep_sf"/>
</dbReference>
<sequence>MTYLFTKCGPQYNWILDILERMCVPVVQNLPSILEKLNADRFFDIESKKTNVAKARRKLCKRKRKVFEHQRRQLFVKESAMNHDYGRDAYTVEVIADASTDKCKCGSTDHRKTSHKSCPLRRTCDTATGIDTSCDINAFKNDNNVSEYDDDCYDFECSLITKSFHSIESDCLIDEEMTKGASKVLHEMLPPPSTNRDWVQKAIAIISKLSGIAVVQRVDAVKQVPCREIAPHIRDEIVGDGACFYRTISKAITGTEDNHFAVHVSLINFMLDPANVLAVGRLVRAGIFYDIHALKAVRSHINRYKLYLETSWSTEYEVFEAATMIQVKIMVFSEYSNYRDWLTYVPRFTNETCMTPMKVMLYLYHINCNHYDLVIPVHD</sequence>
<dbReference type="EnsemblMetazoa" id="Aqu2.1.19189_001">
    <property type="protein sequence ID" value="Aqu2.1.19189_001"/>
    <property type="gene ID" value="Aqu2.1.19189"/>
</dbReference>
<dbReference type="PROSITE" id="PS50802">
    <property type="entry name" value="OTU"/>
    <property type="match status" value="1"/>
</dbReference>
<protein>
    <recommendedName>
        <fullName evidence="1">OTU domain-containing protein</fullName>
    </recommendedName>
</protein>